<dbReference type="OrthoDB" id="9789841at2"/>
<dbReference type="PANTHER" id="PTHR10374">
    <property type="entry name" value="LACTOYLGLUTATHIONE LYASE GLYOXALASE I"/>
    <property type="match status" value="1"/>
</dbReference>
<sequence>MAKMIHSMIRVRDEAASLAFYRTAFGLDVVDRYRFDRFTLIYLRNAEQGFELELTVNAGQEVPYDPGNGYGHLAVSVEDIEAEHARLESAGLSPLPVKAMSHEGTPLARFFFVSDPDGYKIEVIQRGGRFV</sequence>
<dbReference type="GO" id="GO:0016829">
    <property type="term" value="F:lyase activity"/>
    <property type="evidence" value="ECO:0007669"/>
    <property type="project" value="UniProtKB-KW"/>
</dbReference>
<keyword evidence="2" id="KW-0456">Lyase</keyword>
<name>A0A5R9J4Z4_9PROT</name>
<dbReference type="Pfam" id="PF00903">
    <property type="entry name" value="Glyoxalase"/>
    <property type="match status" value="1"/>
</dbReference>
<evidence type="ECO:0000259" key="1">
    <source>
        <dbReference type="PROSITE" id="PS51819"/>
    </source>
</evidence>
<reference evidence="2 3" key="1">
    <citation type="submission" date="2019-05" db="EMBL/GenBank/DDBJ databases">
        <authorList>
            <person name="Pankratov T."/>
            <person name="Grouzdev D."/>
        </authorList>
    </citation>
    <scope>NUCLEOTIDE SEQUENCE [LARGE SCALE GENOMIC DNA]</scope>
    <source>
        <strain evidence="2 3">KEBCLARHB70R</strain>
    </source>
</reference>
<dbReference type="InterPro" id="IPR037523">
    <property type="entry name" value="VOC_core"/>
</dbReference>
<dbReference type="PROSITE" id="PS51819">
    <property type="entry name" value="VOC"/>
    <property type="match status" value="1"/>
</dbReference>
<organism evidence="2 3">
    <name type="scientific">Lichenicoccus roseus</name>
    <dbReference type="NCBI Taxonomy" id="2683649"/>
    <lineage>
        <taxon>Bacteria</taxon>
        <taxon>Pseudomonadati</taxon>
        <taxon>Pseudomonadota</taxon>
        <taxon>Alphaproteobacteria</taxon>
        <taxon>Acetobacterales</taxon>
        <taxon>Acetobacteraceae</taxon>
        <taxon>Lichenicoccus</taxon>
    </lineage>
</organism>
<keyword evidence="3" id="KW-1185">Reference proteome</keyword>
<protein>
    <submittedName>
        <fullName evidence="2">Lactoylglutathione lyase</fullName>
    </submittedName>
</protein>
<evidence type="ECO:0000313" key="2">
    <source>
        <dbReference type="EMBL" id="TLU72049.1"/>
    </source>
</evidence>
<accession>A0A5R9J4Z4</accession>
<dbReference type="EMBL" id="VCDI01000004">
    <property type="protein sequence ID" value="TLU72049.1"/>
    <property type="molecule type" value="Genomic_DNA"/>
</dbReference>
<dbReference type="Proteomes" id="UP000305654">
    <property type="component" value="Unassembled WGS sequence"/>
</dbReference>
<dbReference type="SUPFAM" id="SSF54593">
    <property type="entry name" value="Glyoxalase/Bleomycin resistance protein/Dihydroxybiphenyl dioxygenase"/>
    <property type="match status" value="1"/>
</dbReference>
<comment type="caution">
    <text evidence="2">The sequence shown here is derived from an EMBL/GenBank/DDBJ whole genome shotgun (WGS) entry which is preliminary data.</text>
</comment>
<dbReference type="InterPro" id="IPR004360">
    <property type="entry name" value="Glyas_Fos-R_dOase_dom"/>
</dbReference>
<dbReference type="AlphaFoldDB" id="A0A5R9J4Z4"/>
<dbReference type="Gene3D" id="3.10.180.10">
    <property type="entry name" value="2,3-Dihydroxybiphenyl 1,2-Dioxygenase, domain 1"/>
    <property type="match status" value="1"/>
</dbReference>
<dbReference type="RefSeq" id="WP_138326456.1">
    <property type="nucleotide sequence ID" value="NZ_VCDI01000004.1"/>
</dbReference>
<proteinExistence type="predicted"/>
<evidence type="ECO:0000313" key="3">
    <source>
        <dbReference type="Proteomes" id="UP000305654"/>
    </source>
</evidence>
<gene>
    <name evidence="2" type="ORF">FE263_13035</name>
</gene>
<dbReference type="InterPro" id="IPR029068">
    <property type="entry name" value="Glyas_Bleomycin-R_OHBP_Dase"/>
</dbReference>
<feature type="domain" description="VOC" evidence="1">
    <location>
        <begin position="3"/>
        <end position="126"/>
    </location>
</feature>
<dbReference type="PANTHER" id="PTHR10374:SF30">
    <property type="entry name" value="LACTOYLGLUTATHIONE LYASE"/>
    <property type="match status" value="1"/>
</dbReference>